<gene>
    <name evidence="2" type="ORF">EST38_g1765</name>
</gene>
<dbReference type="PROSITE" id="PS50404">
    <property type="entry name" value="GST_NTER"/>
    <property type="match status" value="1"/>
</dbReference>
<proteinExistence type="predicted"/>
<organism evidence="2 3">
    <name type="scientific">Candolleomyces aberdarensis</name>
    <dbReference type="NCBI Taxonomy" id="2316362"/>
    <lineage>
        <taxon>Eukaryota</taxon>
        <taxon>Fungi</taxon>
        <taxon>Dikarya</taxon>
        <taxon>Basidiomycota</taxon>
        <taxon>Agaricomycotina</taxon>
        <taxon>Agaricomycetes</taxon>
        <taxon>Agaricomycetidae</taxon>
        <taxon>Agaricales</taxon>
        <taxon>Agaricineae</taxon>
        <taxon>Psathyrellaceae</taxon>
        <taxon>Candolleomyces</taxon>
    </lineage>
</organism>
<dbReference type="OrthoDB" id="4951845at2759"/>
<dbReference type="AlphaFoldDB" id="A0A4Q2DXS8"/>
<reference evidence="2 3" key="1">
    <citation type="submission" date="2019-01" db="EMBL/GenBank/DDBJ databases">
        <title>Draft genome sequence of Psathyrella aberdarensis IHI B618.</title>
        <authorList>
            <person name="Buettner E."/>
            <person name="Kellner H."/>
        </authorList>
    </citation>
    <scope>NUCLEOTIDE SEQUENCE [LARGE SCALE GENOMIC DNA]</scope>
    <source>
        <strain evidence="2 3">IHI B618</strain>
    </source>
</reference>
<evidence type="ECO:0000313" key="3">
    <source>
        <dbReference type="Proteomes" id="UP000290288"/>
    </source>
</evidence>
<dbReference type="InterPro" id="IPR054416">
    <property type="entry name" value="GST_UstS-like_C"/>
</dbReference>
<dbReference type="STRING" id="2316362.A0A4Q2DXS8"/>
<dbReference type="Pfam" id="PF22041">
    <property type="entry name" value="GST_C_7"/>
    <property type="match status" value="1"/>
</dbReference>
<keyword evidence="3" id="KW-1185">Reference proteome</keyword>
<dbReference type="GO" id="GO:0016034">
    <property type="term" value="F:maleylacetoacetate isomerase activity"/>
    <property type="evidence" value="ECO:0007669"/>
    <property type="project" value="TreeGrafter"/>
</dbReference>
<dbReference type="PANTHER" id="PTHR42673:SF4">
    <property type="entry name" value="MALEYLACETOACETATE ISOMERASE"/>
    <property type="match status" value="1"/>
</dbReference>
<accession>A0A4Q2DXS8</accession>
<dbReference type="InterPro" id="IPR036282">
    <property type="entry name" value="Glutathione-S-Trfase_C_sf"/>
</dbReference>
<dbReference type="Proteomes" id="UP000290288">
    <property type="component" value="Unassembled WGS sequence"/>
</dbReference>
<dbReference type="SUPFAM" id="SSF47616">
    <property type="entry name" value="GST C-terminal domain-like"/>
    <property type="match status" value="1"/>
</dbReference>
<dbReference type="GO" id="GO:0006749">
    <property type="term" value="P:glutathione metabolic process"/>
    <property type="evidence" value="ECO:0007669"/>
    <property type="project" value="TreeGrafter"/>
</dbReference>
<sequence length="251" mass="28686">MITLYDFPTTFSSKSMSPYVWRVRFALNIKGIQHQTEWVESVDIEKRFKELALPPSEIKPDGTPFYTVPAIYDDSTNTRISDSLKIIEYLDQVYPNTPQIIRPGTNVLNAALDWGIRQALFKFWLLSGPNIVANVKGASSDKYRQRLEAITGMSMEQFKENKVLQEKLWAEAQEAFKVSSSWFKTSDGKVQGGPWIMGNEVTMSDLITASGIAFTVIIAGEDSEEWKKIDGWSEGLWSALWERTRPYFKVY</sequence>
<dbReference type="InterPro" id="IPR004045">
    <property type="entry name" value="Glutathione_S-Trfase_N"/>
</dbReference>
<dbReference type="EMBL" id="SDEE01000026">
    <property type="protein sequence ID" value="RXW24094.1"/>
    <property type="molecule type" value="Genomic_DNA"/>
</dbReference>
<evidence type="ECO:0000313" key="2">
    <source>
        <dbReference type="EMBL" id="RXW24094.1"/>
    </source>
</evidence>
<dbReference type="Pfam" id="PF13409">
    <property type="entry name" value="GST_N_2"/>
    <property type="match status" value="1"/>
</dbReference>
<protein>
    <recommendedName>
        <fullName evidence="1">GST N-terminal domain-containing protein</fullName>
    </recommendedName>
</protein>
<comment type="caution">
    <text evidence="2">The sequence shown here is derived from an EMBL/GenBank/DDBJ whole genome shotgun (WGS) entry which is preliminary data.</text>
</comment>
<feature type="domain" description="GST N-terminal" evidence="1">
    <location>
        <begin position="7"/>
        <end position="98"/>
    </location>
</feature>
<dbReference type="SUPFAM" id="SSF52833">
    <property type="entry name" value="Thioredoxin-like"/>
    <property type="match status" value="1"/>
</dbReference>
<dbReference type="InterPro" id="IPR036249">
    <property type="entry name" value="Thioredoxin-like_sf"/>
</dbReference>
<evidence type="ECO:0000259" key="1">
    <source>
        <dbReference type="PROSITE" id="PS50404"/>
    </source>
</evidence>
<dbReference type="GO" id="GO:0004364">
    <property type="term" value="F:glutathione transferase activity"/>
    <property type="evidence" value="ECO:0007669"/>
    <property type="project" value="TreeGrafter"/>
</dbReference>
<dbReference type="GO" id="GO:0006559">
    <property type="term" value="P:L-phenylalanine catabolic process"/>
    <property type="evidence" value="ECO:0007669"/>
    <property type="project" value="TreeGrafter"/>
</dbReference>
<dbReference type="Gene3D" id="3.40.30.10">
    <property type="entry name" value="Glutaredoxin"/>
    <property type="match status" value="1"/>
</dbReference>
<name>A0A4Q2DXS8_9AGAR</name>
<dbReference type="Gene3D" id="1.20.1050.10">
    <property type="match status" value="1"/>
</dbReference>
<dbReference type="PANTHER" id="PTHR42673">
    <property type="entry name" value="MALEYLACETOACETATE ISOMERASE"/>
    <property type="match status" value="1"/>
</dbReference>